<dbReference type="PROSITE" id="PS50011">
    <property type="entry name" value="PROTEIN_KINASE_DOM"/>
    <property type="match status" value="1"/>
</dbReference>
<dbReference type="SMART" id="SM00320">
    <property type="entry name" value="WD40"/>
    <property type="match status" value="13"/>
</dbReference>
<dbReference type="InterPro" id="IPR000719">
    <property type="entry name" value="Prot_kinase_dom"/>
</dbReference>
<dbReference type="EC" id="2.7.11.1" evidence="5"/>
<dbReference type="CDD" id="cd14014">
    <property type="entry name" value="STKc_PknB_like"/>
    <property type="match status" value="1"/>
</dbReference>
<feature type="domain" description="Protein kinase" evidence="4">
    <location>
        <begin position="67"/>
        <end position="351"/>
    </location>
</feature>
<keyword evidence="2" id="KW-0677">Repeat</keyword>
<evidence type="ECO:0000256" key="2">
    <source>
        <dbReference type="ARBA" id="ARBA00022737"/>
    </source>
</evidence>
<evidence type="ECO:0000259" key="4">
    <source>
        <dbReference type="PROSITE" id="PS50011"/>
    </source>
</evidence>
<evidence type="ECO:0000256" key="1">
    <source>
        <dbReference type="ARBA" id="ARBA00022574"/>
    </source>
</evidence>
<keyword evidence="5" id="KW-0418">Kinase</keyword>
<dbReference type="RefSeq" id="WP_145237943.1">
    <property type="nucleotide sequence ID" value="NZ_CP036273.1"/>
</dbReference>
<dbReference type="CDD" id="cd00200">
    <property type="entry name" value="WD40"/>
    <property type="match status" value="2"/>
</dbReference>
<accession>A0A517XSE2</accession>
<dbReference type="AlphaFoldDB" id="A0A517XSE2"/>
<dbReference type="Gene3D" id="1.10.510.10">
    <property type="entry name" value="Transferase(Phosphotransferase) domain 1"/>
    <property type="match status" value="1"/>
</dbReference>
<dbReference type="PROSITE" id="PS50082">
    <property type="entry name" value="WD_REPEATS_2"/>
    <property type="match status" value="5"/>
</dbReference>
<dbReference type="PROSITE" id="PS00678">
    <property type="entry name" value="WD_REPEATS_1"/>
    <property type="match status" value="2"/>
</dbReference>
<dbReference type="Pfam" id="PF00400">
    <property type="entry name" value="WD40"/>
    <property type="match status" value="6"/>
</dbReference>
<dbReference type="InterPro" id="IPR008271">
    <property type="entry name" value="Ser/Thr_kinase_AS"/>
</dbReference>
<dbReference type="KEGG" id="uli:ETAA1_23790"/>
<dbReference type="InterPro" id="IPR019775">
    <property type="entry name" value="WD40_repeat_CS"/>
</dbReference>
<reference evidence="5 6" key="1">
    <citation type="submission" date="2019-02" db="EMBL/GenBank/DDBJ databases">
        <title>Deep-cultivation of Planctomycetes and their phenomic and genomic characterization uncovers novel biology.</title>
        <authorList>
            <person name="Wiegand S."/>
            <person name="Jogler M."/>
            <person name="Boedeker C."/>
            <person name="Pinto D."/>
            <person name="Vollmers J."/>
            <person name="Rivas-Marin E."/>
            <person name="Kohn T."/>
            <person name="Peeters S.H."/>
            <person name="Heuer A."/>
            <person name="Rast P."/>
            <person name="Oberbeckmann S."/>
            <person name="Bunk B."/>
            <person name="Jeske O."/>
            <person name="Meyerdierks A."/>
            <person name="Storesund J.E."/>
            <person name="Kallscheuer N."/>
            <person name="Luecker S."/>
            <person name="Lage O.M."/>
            <person name="Pohl T."/>
            <person name="Merkel B.J."/>
            <person name="Hornburger P."/>
            <person name="Mueller R.-W."/>
            <person name="Bruemmer F."/>
            <person name="Labrenz M."/>
            <person name="Spormann A.M."/>
            <person name="Op den Camp H."/>
            <person name="Overmann J."/>
            <person name="Amann R."/>
            <person name="Jetten M.S.M."/>
            <person name="Mascher T."/>
            <person name="Medema M.H."/>
            <person name="Devos D.P."/>
            <person name="Kaster A.-K."/>
            <person name="Ovreas L."/>
            <person name="Rohde M."/>
            <person name="Galperin M.Y."/>
            <person name="Jogler C."/>
        </authorList>
    </citation>
    <scope>NUCLEOTIDE SEQUENCE [LARGE SCALE GENOMIC DNA]</scope>
    <source>
        <strain evidence="5 6">ETA_A1</strain>
    </source>
</reference>
<evidence type="ECO:0000256" key="3">
    <source>
        <dbReference type="PROSITE-ProRule" id="PRU00221"/>
    </source>
</evidence>
<protein>
    <submittedName>
        <fullName evidence="5">Serine/threonine-protein kinase PknB</fullName>
        <ecNumber evidence="5">2.7.11.1</ecNumber>
    </submittedName>
</protein>
<name>A0A517XSE2_9BACT</name>
<dbReference type="Gene3D" id="2.130.10.10">
    <property type="entry name" value="YVTN repeat-like/Quinoprotein amine dehydrogenase"/>
    <property type="match status" value="4"/>
</dbReference>
<feature type="repeat" description="WD" evidence="3">
    <location>
        <begin position="520"/>
        <end position="553"/>
    </location>
</feature>
<feature type="repeat" description="WD" evidence="3">
    <location>
        <begin position="731"/>
        <end position="772"/>
    </location>
</feature>
<keyword evidence="1 3" id="KW-0853">WD repeat</keyword>
<dbReference type="PANTHER" id="PTHR19848">
    <property type="entry name" value="WD40 REPEAT PROTEIN"/>
    <property type="match status" value="1"/>
</dbReference>
<keyword evidence="6" id="KW-1185">Reference proteome</keyword>
<evidence type="ECO:0000313" key="6">
    <source>
        <dbReference type="Proteomes" id="UP000319576"/>
    </source>
</evidence>
<dbReference type="PANTHER" id="PTHR19848:SF8">
    <property type="entry name" value="F-BOX AND WD REPEAT DOMAIN CONTAINING 7"/>
    <property type="match status" value="1"/>
</dbReference>
<dbReference type="PROSITE" id="PS00108">
    <property type="entry name" value="PROTEIN_KINASE_ST"/>
    <property type="match status" value="1"/>
</dbReference>
<sequence>MSSAELLHLDEHLARMLAAYDQGIGAADGKAPTLAIQPGNEGSLSELIPDVRTPSPLPTGPHRIGRYELRRQLGKGGCGLVFLAYDPKLKREVALKIPRPEMLLNADARRRLAREARAAAEFDHPNLVPVYESGEIGPLSFVATAFCPGKTLAEWLDRQAYPVPTRQAARLVATIADAVQHAHDRGVLHRDLKPNNILLMESKGLPADQGPPPGSVNLRGENYVPRVLDFGLAKLAAPAAGETATRQVLGTPRYMAPEQAQARHEDVDVRADVYALGVMLYELLAGRPPFDGASDVEILRQAIDGRLVPPRELRAEIPRDLEAICLKAMSRAPAKRYRTAIDLADDLRRFLDGLPTLARPLQWTGRTARWLRRNDQAVALAVVVLVALVFSSFGVWHARETVQLRTDRDNTQAVRARADREREYARHVRNAFLAWRAGDGLQMAESLAGARTVASLNNDNPGFALGYLGQLGRVERLSATGPPGARTLALNSDGTRAATGHADGTVALWDRGAGTLLGTVAAHTSGVRQVAFLNGGARLLSAGGDGLLSVWNVGANGGLVAVAPPPAIPGPVTSFAVAADGRRVLVGTGLGVVVLWNAAERRAERTWEAGEPVASVALSPDARSAFTFGASVRIWDADTGRAVGEVRGVDGAGWCGVLPDGAGWVLATAGRGDGNVHLFDRDGREVRTLLGPAGGATAVCVSPDGSLVACGGADGGVRVLDVASGATRFLLRGHDAAVRGGGFGADGRSLVTVAEDGVLKLWDLTADPEGTTARDLPGTVSAVAAHPDGRGYAVAYADGSVEVGLQRGATPRRVPPGGRGPIVAIRCPGDGPPVGVELAGRAAVVWTFGATPTAVLRVEMPTGGVSAATLSATGARLAVGGERGRIVVRGVADGSPVMSVDTATGAPVRHLTLSDDGERVAAPTTGNNVGVWASGSEKAIAEVAGHGDGLWLLRFFPAGDRLVTAGRGSSLRVWSVSQAREEVTLLGHVGRVTAVAASPDGRTLVSGGATGEVKLWDVRTGVELVSLRRHNGPVTEAEFDAGGGLLLTAAASAGGRGEIAFWDGPQ</sequence>
<dbReference type="Gene3D" id="3.30.200.20">
    <property type="entry name" value="Phosphorylase Kinase, domain 1"/>
    <property type="match status" value="1"/>
</dbReference>
<organism evidence="5 6">
    <name type="scientific">Urbifossiella limnaea</name>
    <dbReference type="NCBI Taxonomy" id="2528023"/>
    <lineage>
        <taxon>Bacteria</taxon>
        <taxon>Pseudomonadati</taxon>
        <taxon>Planctomycetota</taxon>
        <taxon>Planctomycetia</taxon>
        <taxon>Gemmatales</taxon>
        <taxon>Gemmataceae</taxon>
        <taxon>Urbifossiella</taxon>
    </lineage>
</organism>
<dbReference type="SUPFAM" id="SSF50978">
    <property type="entry name" value="WD40 repeat-like"/>
    <property type="match status" value="2"/>
</dbReference>
<dbReference type="GO" id="GO:0004674">
    <property type="term" value="F:protein serine/threonine kinase activity"/>
    <property type="evidence" value="ECO:0007669"/>
    <property type="project" value="UniProtKB-EC"/>
</dbReference>
<dbReference type="InterPro" id="IPR001680">
    <property type="entry name" value="WD40_rpt"/>
</dbReference>
<dbReference type="EMBL" id="CP036273">
    <property type="protein sequence ID" value="QDU20427.1"/>
    <property type="molecule type" value="Genomic_DNA"/>
</dbReference>
<evidence type="ECO:0000313" key="5">
    <source>
        <dbReference type="EMBL" id="QDU20427.1"/>
    </source>
</evidence>
<feature type="repeat" description="WD" evidence="3">
    <location>
        <begin position="943"/>
        <end position="984"/>
    </location>
</feature>
<keyword evidence="5" id="KW-0808">Transferase</keyword>
<dbReference type="InterPro" id="IPR015943">
    <property type="entry name" value="WD40/YVTN_repeat-like_dom_sf"/>
</dbReference>
<dbReference type="Proteomes" id="UP000319576">
    <property type="component" value="Chromosome"/>
</dbReference>
<dbReference type="GO" id="GO:0005524">
    <property type="term" value="F:ATP binding"/>
    <property type="evidence" value="ECO:0007669"/>
    <property type="project" value="InterPro"/>
</dbReference>
<dbReference type="PROSITE" id="PS50294">
    <property type="entry name" value="WD_REPEATS_REGION"/>
    <property type="match status" value="4"/>
</dbReference>
<feature type="repeat" description="WD" evidence="3">
    <location>
        <begin position="487"/>
        <end position="519"/>
    </location>
</feature>
<dbReference type="SMART" id="SM00220">
    <property type="entry name" value="S_TKc"/>
    <property type="match status" value="1"/>
</dbReference>
<proteinExistence type="predicted"/>
<dbReference type="SUPFAM" id="SSF56112">
    <property type="entry name" value="Protein kinase-like (PK-like)"/>
    <property type="match status" value="1"/>
</dbReference>
<gene>
    <name evidence="5" type="primary">pknB_22</name>
    <name evidence="5" type="ORF">ETAA1_23790</name>
</gene>
<feature type="repeat" description="WD" evidence="3">
    <location>
        <begin position="985"/>
        <end position="1026"/>
    </location>
</feature>
<dbReference type="OrthoDB" id="6111975at2"/>
<dbReference type="Pfam" id="PF00069">
    <property type="entry name" value="Pkinase"/>
    <property type="match status" value="1"/>
</dbReference>
<dbReference type="InterPro" id="IPR011009">
    <property type="entry name" value="Kinase-like_dom_sf"/>
</dbReference>
<dbReference type="InterPro" id="IPR036322">
    <property type="entry name" value="WD40_repeat_dom_sf"/>
</dbReference>